<dbReference type="EMBL" id="FNZH01000005">
    <property type="protein sequence ID" value="SEJ58009.1"/>
    <property type="molecule type" value="Genomic_DNA"/>
</dbReference>
<proteinExistence type="inferred from homology"/>
<gene>
    <name evidence="3" type="ORF">SAMN05192553_105210</name>
</gene>
<dbReference type="RefSeq" id="WP_092176643.1">
    <property type="nucleotide sequence ID" value="NZ_FNZH01000005.1"/>
</dbReference>
<evidence type="ECO:0000313" key="3">
    <source>
        <dbReference type="EMBL" id="SEJ58009.1"/>
    </source>
</evidence>
<dbReference type="GO" id="GO:0016491">
    <property type="term" value="F:oxidoreductase activity"/>
    <property type="evidence" value="ECO:0007669"/>
    <property type="project" value="UniProtKB-KW"/>
</dbReference>
<reference evidence="4" key="1">
    <citation type="submission" date="2016-10" db="EMBL/GenBank/DDBJ databases">
        <authorList>
            <person name="Varghese N."/>
            <person name="Submissions S."/>
        </authorList>
    </citation>
    <scope>NUCLEOTIDE SEQUENCE [LARGE SCALE GENOMIC DNA]</scope>
    <source>
        <strain evidence="4">IBRC-M 10761</strain>
    </source>
</reference>
<accession>A0A1H6ZX08</accession>
<evidence type="ECO:0000313" key="4">
    <source>
        <dbReference type="Proteomes" id="UP000199403"/>
    </source>
</evidence>
<dbReference type="PANTHER" id="PTHR24320">
    <property type="entry name" value="RETINOL DEHYDROGENASE"/>
    <property type="match status" value="1"/>
</dbReference>
<dbReference type="PRINTS" id="PR00081">
    <property type="entry name" value="GDHRDH"/>
</dbReference>
<sequence length="298" mass="33425">MKWSVENAETQEGKVAIITGANSGLGFETALGLAKLGCEVILACRDMKKAKNAEENIRKVVNEARLKSMSLDLSKLSSIQTFTTEFKAHYQQLDYLVNNAGVMMPPFSLTEDGFERQLAVNYLGHFSLTGNLLPYLINTKNSRIVTLTSLSFKWAEINFKDPHFEKGYSKKSAYGQSKRACLVFAFELQRRLEEHRHAAQSIAAHPGLSNTNLDRYFPSLIRPLGALFLQNVKKGALPILYAVLDDSVKGGDFIGPDGFQEIRGYPTKVEADEYSNNLIIGQRLWDLSERLTKTDYPF</sequence>
<comment type="similarity">
    <text evidence="1">Belongs to the short-chain dehydrogenases/reductases (SDR) family.</text>
</comment>
<dbReference type="NCBIfam" id="NF004846">
    <property type="entry name" value="PRK06197.1"/>
    <property type="match status" value="1"/>
</dbReference>
<dbReference type="CDD" id="cd05327">
    <property type="entry name" value="retinol-DH_like_SDR_c_like"/>
    <property type="match status" value="1"/>
</dbReference>
<name>A0A1H6ZX08_9BACT</name>
<dbReference type="AlphaFoldDB" id="A0A1H6ZX08"/>
<keyword evidence="2" id="KW-0560">Oxidoreductase</keyword>
<dbReference type="PANTHER" id="PTHR24320:SF148">
    <property type="entry name" value="NAD(P)-BINDING ROSSMANN-FOLD SUPERFAMILY PROTEIN"/>
    <property type="match status" value="1"/>
</dbReference>
<protein>
    <submittedName>
        <fullName evidence="3">NAD(P)-dependent dehydrogenase, short-chain alcohol dehydrogenase family</fullName>
    </submittedName>
</protein>
<dbReference type="SUPFAM" id="SSF51735">
    <property type="entry name" value="NAD(P)-binding Rossmann-fold domains"/>
    <property type="match status" value="1"/>
</dbReference>
<dbReference type="OrthoDB" id="597510at2"/>
<evidence type="ECO:0000256" key="2">
    <source>
        <dbReference type="ARBA" id="ARBA00023002"/>
    </source>
</evidence>
<evidence type="ECO:0000256" key="1">
    <source>
        <dbReference type="ARBA" id="ARBA00006484"/>
    </source>
</evidence>
<keyword evidence="4" id="KW-1185">Reference proteome</keyword>
<dbReference type="Gene3D" id="3.40.50.720">
    <property type="entry name" value="NAD(P)-binding Rossmann-like Domain"/>
    <property type="match status" value="1"/>
</dbReference>
<dbReference type="Pfam" id="PF00106">
    <property type="entry name" value="adh_short"/>
    <property type="match status" value="1"/>
</dbReference>
<organism evidence="3 4">
    <name type="scientific">Cyclobacterium xiamenense</name>
    <dbReference type="NCBI Taxonomy" id="1297121"/>
    <lineage>
        <taxon>Bacteria</taxon>
        <taxon>Pseudomonadati</taxon>
        <taxon>Bacteroidota</taxon>
        <taxon>Cytophagia</taxon>
        <taxon>Cytophagales</taxon>
        <taxon>Cyclobacteriaceae</taxon>
        <taxon>Cyclobacterium</taxon>
    </lineage>
</organism>
<dbReference type="STRING" id="1416801.SAMN05192553_105210"/>
<dbReference type="InterPro" id="IPR002347">
    <property type="entry name" value="SDR_fam"/>
</dbReference>
<dbReference type="InterPro" id="IPR036291">
    <property type="entry name" value="NAD(P)-bd_dom_sf"/>
</dbReference>
<dbReference type="Proteomes" id="UP000199403">
    <property type="component" value="Unassembled WGS sequence"/>
</dbReference>